<dbReference type="AlphaFoldDB" id="A0AAU7BBU7"/>
<evidence type="ECO:0000256" key="1">
    <source>
        <dbReference type="ARBA" id="ARBA00022734"/>
    </source>
</evidence>
<dbReference type="PANTHER" id="PTHR11346:SF188">
    <property type="entry name" value="GALECTIN"/>
    <property type="match status" value="1"/>
</dbReference>
<dbReference type="GO" id="GO:0016936">
    <property type="term" value="F:galactoside binding"/>
    <property type="evidence" value="ECO:0007669"/>
    <property type="project" value="TreeGrafter"/>
</dbReference>
<name>A0AAU7BBU7_9NEOB</name>
<dbReference type="SMART" id="SM00908">
    <property type="entry name" value="Gal-bind_lectin"/>
    <property type="match status" value="1"/>
</dbReference>
<dbReference type="GO" id="GO:0032689">
    <property type="term" value="P:negative regulation of type II interferon production"/>
    <property type="evidence" value="ECO:0007669"/>
    <property type="project" value="TreeGrafter"/>
</dbReference>
<dbReference type="InterPro" id="IPR044156">
    <property type="entry name" value="Galectin-like"/>
</dbReference>
<dbReference type="GO" id="GO:2000562">
    <property type="term" value="P:negative regulation of CD4-positive, alpha-beta T cell proliferation"/>
    <property type="evidence" value="ECO:0007669"/>
    <property type="project" value="TreeGrafter"/>
</dbReference>
<dbReference type="GO" id="GO:0005634">
    <property type="term" value="C:nucleus"/>
    <property type="evidence" value="ECO:0007669"/>
    <property type="project" value="TreeGrafter"/>
</dbReference>
<dbReference type="PROSITE" id="PS51304">
    <property type="entry name" value="GALECTIN"/>
    <property type="match status" value="1"/>
</dbReference>
<evidence type="ECO:0000256" key="2">
    <source>
        <dbReference type="ARBA" id="ARBA00022737"/>
    </source>
</evidence>
<feature type="domain" description="Galectin" evidence="4">
    <location>
        <begin position="17"/>
        <end position="145"/>
    </location>
</feature>
<dbReference type="SMART" id="SM00276">
    <property type="entry name" value="GLECT"/>
    <property type="match status" value="1"/>
</dbReference>
<proteinExistence type="evidence at transcript level"/>
<organism evidence="5">
    <name type="scientific">Dyscophus guineti</name>
    <name type="common">Sambava tomato frog</name>
    <dbReference type="NCBI Taxonomy" id="111069"/>
    <lineage>
        <taxon>Eukaryota</taxon>
        <taxon>Metazoa</taxon>
        <taxon>Chordata</taxon>
        <taxon>Craniata</taxon>
        <taxon>Vertebrata</taxon>
        <taxon>Euteleostomi</taxon>
        <taxon>Amphibia</taxon>
        <taxon>Batrachia</taxon>
        <taxon>Anura</taxon>
        <taxon>Neobatrachia</taxon>
        <taxon>Microhyloidea</taxon>
        <taxon>Microhylidae</taxon>
        <taxon>Dyscophinae</taxon>
        <taxon>Dyscophus</taxon>
    </lineage>
</organism>
<dbReference type="InterPro" id="IPR013320">
    <property type="entry name" value="ConA-like_dom_sf"/>
</dbReference>
<dbReference type="InterPro" id="IPR001079">
    <property type="entry name" value="Galectin_CRD"/>
</dbReference>
<evidence type="ECO:0000259" key="4">
    <source>
        <dbReference type="PROSITE" id="PS51304"/>
    </source>
</evidence>
<evidence type="ECO:0000256" key="3">
    <source>
        <dbReference type="RuleBase" id="RU102079"/>
    </source>
</evidence>
<protein>
    <recommendedName>
        <fullName evidence="3">Galectin</fullName>
    </recommendedName>
</protein>
<dbReference type="Pfam" id="PF00337">
    <property type="entry name" value="Gal-bind_lectin"/>
    <property type="match status" value="1"/>
</dbReference>
<accession>A0AAU7BBU7</accession>
<dbReference type="SUPFAM" id="SSF49899">
    <property type="entry name" value="Concanavalin A-like lectins/glucanases"/>
    <property type="match status" value="1"/>
</dbReference>
<dbReference type="PANTHER" id="PTHR11346">
    <property type="entry name" value="GALECTIN"/>
    <property type="match status" value="1"/>
</dbReference>
<dbReference type="Gene3D" id="2.60.120.200">
    <property type="match status" value="1"/>
</dbReference>
<keyword evidence="2" id="KW-0677">Repeat</keyword>
<dbReference type="CDD" id="cd00070">
    <property type="entry name" value="GLECT"/>
    <property type="match status" value="1"/>
</dbReference>
<evidence type="ECO:0000313" key="5">
    <source>
        <dbReference type="EMBL" id="XBE44907.1"/>
    </source>
</evidence>
<keyword evidence="1 3" id="KW-0430">Lectin</keyword>
<reference evidence="5" key="1">
    <citation type="submission" date="2023-08" db="EMBL/GenBank/DDBJ databases">
        <title>Recurrent evolution of adhesive defence systems in amphibians by parallel shifts in gene expression.</title>
        <authorList>
            <person name="Zaman S."/>
            <person name="Roelants K."/>
        </authorList>
    </citation>
    <scope>NUCLEOTIDE SEQUENCE</scope>
</reference>
<dbReference type="GO" id="GO:0030246">
    <property type="term" value="F:carbohydrate binding"/>
    <property type="evidence" value="ECO:0007669"/>
    <property type="project" value="UniProtKB-UniRule"/>
</dbReference>
<dbReference type="GO" id="GO:0010628">
    <property type="term" value="P:positive regulation of gene expression"/>
    <property type="evidence" value="ECO:0007669"/>
    <property type="project" value="TreeGrafter"/>
</dbReference>
<dbReference type="FunFam" id="2.60.120.200:FF:000124">
    <property type="entry name" value="Galectin-4"/>
    <property type="match status" value="1"/>
</dbReference>
<sequence length="145" mass="16137">MTCRAGYQMSCDASVPFRTCLATHLSHNRSIIVHGSVPSGATRFHINLMNSGTKDVYLHFNPRFKEGVVVRNCKHGGTWSIEERDLPCMPFGAGQCFQLEIKNEGNAFGIYSNGKKICSFSRHNQDDAIDTLEIEGDVCLSCVEY</sequence>
<dbReference type="EMBL" id="OR480787">
    <property type="protein sequence ID" value="XBE44907.1"/>
    <property type="molecule type" value="mRNA"/>
</dbReference>
<dbReference type="GO" id="GO:0005829">
    <property type="term" value="C:cytosol"/>
    <property type="evidence" value="ECO:0007669"/>
    <property type="project" value="TreeGrafter"/>
</dbReference>